<dbReference type="GO" id="GO:0006355">
    <property type="term" value="P:regulation of DNA-templated transcription"/>
    <property type="evidence" value="ECO:0007669"/>
    <property type="project" value="InterPro"/>
</dbReference>
<evidence type="ECO:0000259" key="9">
    <source>
        <dbReference type="PROSITE" id="PS50110"/>
    </source>
</evidence>
<feature type="domain" description="Response regulatory" evidence="9">
    <location>
        <begin position="7"/>
        <end position="121"/>
    </location>
</feature>
<evidence type="ECO:0000256" key="3">
    <source>
        <dbReference type="ARBA" id="ARBA00023012"/>
    </source>
</evidence>
<keyword evidence="11" id="KW-1185">Reference proteome</keyword>
<dbReference type="InterPro" id="IPR009057">
    <property type="entry name" value="Homeodomain-like_sf"/>
</dbReference>
<sequence>MPAERGQILLVEDDPTTAGTMAQRLRIEGYGVEVATGAVEAAASLERRVPDLLLSDLHLPDGSGEELFLSQRSRLAGTPVLVMTAYAGVDQAIRLMKAGADDFLVKPVEIQDLLGRVGALMARRVVPAADATLGVSAAIRRIEATVRRAAPSDCPVLLLGETGTGKEVAAKLLHRLSPRAAAPFVAVNCAAIPAELAESEVFGHERGAFTGAAMRRIGCAERAGAGTLFLDEVAELAPGLQAKLLRLLEGREYTRVGGSGTLAFHARVVAATNADLDQLVRDGRFREDLLYRLDVIRIEIPPLRMRRDDIVPLARQFLANASLASARGIRGLDSRAERALEEADWRGNARELRNRVERAAALADGPWVGVDDLLGGTASNGASPVAAVGTLAEAVTDAERRAVSAALAAASGEVEVAAGILGVGRSTLFEKIRKLGLR</sequence>
<dbReference type="Pfam" id="PF25601">
    <property type="entry name" value="AAA_lid_14"/>
    <property type="match status" value="1"/>
</dbReference>
<evidence type="ECO:0000259" key="8">
    <source>
        <dbReference type="PROSITE" id="PS50045"/>
    </source>
</evidence>
<dbReference type="Pfam" id="PF00072">
    <property type="entry name" value="Response_reg"/>
    <property type="match status" value="1"/>
</dbReference>
<dbReference type="PROSITE" id="PS50110">
    <property type="entry name" value="RESPONSE_REGULATORY"/>
    <property type="match status" value="1"/>
</dbReference>
<evidence type="ECO:0000256" key="4">
    <source>
        <dbReference type="ARBA" id="ARBA00023015"/>
    </source>
</evidence>
<evidence type="ECO:0000256" key="7">
    <source>
        <dbReference type="PROSITE-ProRule" id="PRU00169"/>
    </source>
</evidence>
<dbReference type="Gene3D" id="1.10.8.60">
    <property type="match status" value="1"/>
</dbReference>
<proteinExistence type="predicted"/>
<keyword evidence="4" id="KW-0805">Transcription regulation</keyword>
<dbReference type="InterPro" id="IPR011006">
    <property type="entry name" value="CheY-like_superfamily"/>
</dbReference>
<evidence type="ECO:0000256" key="6">
    <source>
        <dbReference type="ARBA" id="ARBA00023163"/>
    </source>
</evidence>
<keyword evidence="6" id="KW-0804">Transcription</keyword>
<evidence type="ECO:0000313" key="10">
    <source>
        <dbReference type="EMBL" id="PHK94615.1"/>
    </source>
</evidence>
<dbReference type="InterPro" id="IPR003593">
    <property type="entry name" value="AAA+_ATPase"/>
</dbReference>
<gene>
    <name evidence="10" type="ORF">CR162_12520</name>
</gene>
<evidence type="ECO:0000256" key="5">
    <source>
        <dbReference type="ARBA" id="ARBA00023159"/>
    </source>
</evidence>
<dbReference type="SUPFAM" id="SSF52172">
    <property type="entry name" value="CheY-like"/>
    <property type="match status" value="1"/>
</dbReference>
<reference evidence="10 11" key="1">
    <citation type="submission" date="2017-10" db="EMBL/GenBank/DDBJ databases">
        <authorList>
            <person name="Banno H."/>
            <person name="Chua N.-H."/>
        </authorList>
    </citation>
    <scope>NUCLEOTIDE SEQUENCE [LARGE SCALE GENOMIC DNA]</scope>
    <source>
        <strain evidence="10 11">YW11</strain>
    </source>
</reference>
<dbReference type="PANTHER" id="PTHR32071:SF122">
    <property type="entry name" value="SIGMA FACTOR"/>
    <property type="match status" value="1"/>
</dbReference>
<evidence type="ECO:0000313" key="11">
    <source>
        <dbReference type="Proteomes" id="UP000223527"/>
    </source>
</evidence>
<feature type="modified residue" description="4-aspartylphosphate" evidence="7">
    <location>
        <position position="56"/>
    </location>
</feature>
<evidence type="ECO:0000256" key="1">
    <source>
        <dbReference type="ARBA" id="ARBA00022741"/>
    </source>
</evidence>
<keyword evidence="7" id="KW-0597">Phosphoprotein</keyword>
<dbReference type="InterPro" id="IPR058031">
    <property type="entry name" value="AAA_lid_NorR"/>
</dbReference>
<dbReference type="SUPFAM" id="SSF46689">
    <property type="entry name" value="Homeodomain-like"/>
    <property type="match status" value="1"/>
</dbReference>
<dbReference type="CDD" id="cd00009">
    <property type="entry name" value="AAA"/>
    <property type="match status" value="1"/>
</dbReference>
<dbReference type="GO" id="GO:0000160">
    <property type="term" value="P:phosphorelay signal transduction system"/>
    <property type="evidence" value="ECO:0007669"/>
    <property type="project" value="UniProtKB-KW"/>
</dbReference>
<keyword evidence="2" id="KW-0067">ATP-binding</keyword>
<dbReference type="Gene3D" id="3.40.50.300">
    <property type="entry name" value="P-loop containing nucleotide triphosphate hydrolases"/>
    <property type="match status" value="1"/>
</dbReference>
<keyword evidence="1" id="KW-0547">Nucleotide-binding</keyword>
<dbReference type="Gene3D" id="1.10.10.60">
    <property type="entry name" value="Homeodomain-like"/>
    <property type="match status" value="1"/>
</dbReference>
<protein>
    <submittedName>
        <fullName evidence="10">Sigma-54-dependent Fis family transcriptional regulator</fullName>
    </submittedName>
</protein>
<dbReference type="Pfam" id="PF02954">
    <property type="entry name" value="HTH_8"/>
    <property type="match status" value="1"/>
</dbReference>
<dbReference type="Proteomes" id="UP000223527">
    <property type="component" value="Unassembled WGS sequence"/>
</dbReference>
<dbReference type="InterPro" id="IPR002197">
    <property type="entry name" value="HTH_Fis"/>
</dbReference>
<keyword evidence="5" id="KW-0010">Activator</keyword>
<comment type="caution">
    <text evidence="10">The sequence shown here is derived from an EMBL/GenBank/DDBJ whole genome shotgun (WGS) entry which is preliminary data.</text>
</comment>
<dbReference type="InterPro" id="IPR027417">
    <property type="entry name" value="P-loop_NTPase"/>
</dbReference>
<dbReference type="CDD" id="cd00156">
    <property type="entry name" value="REC"/>
    <property type="match status" value="1"/>
</dbReference>
<evidence type="ECO:0000256" key="2">
    <source>
        <dbReference type="ARBA" id="ARBA00022840"/>
    </source>
</evidence>
<dbReference type="PROSITE" id="PS50045">
    <property type="entry name" value="SIGMA54_INTERACT_4"/>
    <property type="match status" value="1"/>
</dbReference>
<dbReference type="RefSeq" id="WP_099095883.1">
    <property type="nucleotide sequence ID" value="NZ_PDNU01000022.1"/>
</dbReference>
<dbReference type="GO" id="GO:0005524">
    <property type="term" value="F:ATP binding"/>
    <property type="evidence" value="ECO:0007669"/>
    <property type="project" value="UniProtKB-KW"/>
</dbReference>
<organism evidence="10 11">
    <name type="scientific">Teichococcus rhizosphaerae</name>
    <dbReference type="NCBI Taxonomy" id="1335062"/>
    <lineage>
        <taxon>Bacteria</taxon>
        <taxon>Pseudomonadati</taxon>
        <taxon>Pseudomonadota</taxon>
        <taxon>Alphaproteobacteria</taxon>
        <taxon>Acetobacterales</taxon>
        <taxon>Roseomonadaceae</taxon>
        <taxon>Roseomonas</taxon>
    </lineage>
</organism>
<feature type="domain" description="Sigma-54 factor interaction" evidence="8">
    <location>
        <begin position="132"/>
        <end position="361"/>
    </location>
</feature>
<dbReference type="SMART" id="SM00382">
    <property type="entry name" value="AAA"/>
    <property type="match status" value="1"/>
</dbReference>
<dbReference type="InterPro" id="IPR001789">
    <property type="entry name" value="Sig_transdc_resp-reg_receiver"/>
</dbReference>
<dbReference type="SMART" id="SM00448">
    <property type="entry name" value="REC"/>
    <property type="match status" value="1"/>
</dbReference>
<dbReference type="SUPFAM" id="SSF52540">
    <property type="entry name" value="P-loop containing nucleoside triphosphate hydrolases"/>
    <property type="match status" value="1"/>
</dbReference>
<dbReference type="Gene3D" id="3.40.50.2300">
    <property type="match status" value="1"/>
</dbReference>
<dbReference type="EMBL" id="PDNU01000022">
    <property type="protein sequence ID" value="PHK94615.1"/>
    <property type="molecule type" value="Genomic_DNA"/>
</dbReference>
<dbReference type="OrthoDB" id="9762726at2"/>
<dbReference type="PANTHER" id="PTHR32071">
    <property type="entry name" value="TRANSCRIPTIONAL REGULATORY PROTEIN"/>
    <property type="match status" value="1"/>
</dbReference>
<dbReference type="PRINTS" id="PR01590">
    <property type="entry name" value="HTHFIS"/>
</dbReference>
<dbReference type="AlphaFoldDB" id="A0A2C7AB30"/>
<dbReference type="InterPro" id="IPR002078">
    <property type="entry name" value="Sigma_54_int"/>
</dbReference>
<keyword evidence="3" id="KW-0902">Two-component regulatory system</keyword>
<dbReference type="Pfam" id="PF00158">
    <property type="entry name" value="Sigma54_activat"/>
    <property type="match status" value="1"/>
</dbReference>
<accession>A0A2C7AB30</accession>
<name>A0A2C7AB30_9PROT</name>
<dbReference type="GO" id="GO:0043565">
    <property type="term" value="F:sequence-specific DNA binding"/>
    <property type="evidence" value="ECO:0007669"/>
    <property type="project" value="InterPro"/>
</dbReference>
<dbReference type="FunFam" id="3.40.50.300:FF:000006">
    <property type="entry name" value="DNA-binding transcriptional regulator NtrC"/>
    <property type="match status" value="1"/>
</dbReference>